<feature type="region of interest" description="Disordered" evidence="1">
    <location>
        <begin position="25"/>
        <end position="142"/>
    </location>
</feature>
<evidence type="ECO:0000313" key="3">
    <source>
        <dbReference type="Proteomes" id="UP000499080"/>
    </source>
</evidence>
<reference evidence="2 3" key="1">
    <citation type="journal article" date="2019" name="Sci. Rep.">
        <title>Orb-weaving spider Araneus ventricosus genome elucidates the spidroin gene catalogue.</title>
        <authorList>
            <person name="Kono N."/>
            <person name="Nakamura H."/>
            <person name="Ohtoshi R."/>
            <person name="Moran D.A.P."/>
            <person name="Shinohara A."/>
            <person name="Yoshida Y."/>
            <person name="Fujiwara M."/>
            <person name="Mori M."/>
            <person name="Tomita M."/>
            <person name="Arakawa K."/>
        </authorList>
    </citation>
    <scope>NUCLEOTIDE SEQUENCE [LARGE SCALE GENOMIC DNA]</scope>
</reference>
<sequence>MAASGRSGVGGCDVTCIRSIIQTTRTSPQATRLLRPLRPHLQEPQTSPRPPQTSLGHLRPASASDPYSDIASRALRHPSVPRPLPPGHSTSLPGHLEPHFQATSDLSQATSDLLPGHLGQSPPGHLRQSPPGHRGLNAAPKK</sequence>
<dbReference type="AlphaFoldDB" id="A0A4Y2IFA5"/>
<organism evidence="2 3">
    <name type="scientific">Araneus ventricosus</name>
    <name type="common">Orbweaver spider</name>
    <name type="synonym">Epeira ventricosa</name>
    <dbReference type="NCBI Taxonomy" id="182803"/>
    <lineage>
        <taxon>Eukaryota</taxon>
        <taxon>Metazoa</taxon>
        <taxon>Ecdysozoa</taxon>
        <taxon>Arthropoda</taxon>
        <taxon>Chelicerata</taxon>
        <taxon>Arachnida</taxon>
        <taxon>Araneae</taxon>
        <taxon>Araneomorphae</taxon>
        <taxon>Entelegynae</taxon>
        <taxon>Araneoidea</taxon>
        <taxon>Araneidae</taxon>
        <taxon>Araneus</taxon>
    </lineage>
</organism>
<evidence type="ECO:0000256" key="1">
    <source>
        <dbReference type="SAM" id="MobiDB-lite"/>
    </source>
</evidence>
<name>A0A4Y2IFA5_ARAVE</name>
<accession>A0A4Y2IFA5</accession>
<protein>
    <submittedName>
        <fullName evidence="2">Uncharacterized protein</fullName>
    </submittedName>
</protein>
<dbReference type="Proteomes" id="UP000499080">
    <property type="component" value="Unassembled WGS sequence"/>
</dbReference>
<keyword evidence="3" id="KW-1185">Reference proteome</keyword>
<evidence type="ECO:0000313" key="2">
    <source>
        <dbReference type="EMBL" id="GBM75696.1"/>
    </source>
</evidence>
<dbReference type="EMBL" id="BGPR01002572">
    <property type="protein sequence ID" value="GBM75696.1"/>
    <property type="molecule type" value="Genomic_DNA"/>
</dbReference>
<feature type="compositionally biased region" description="Polar residues" evidence="1">
    <location>
        <begin position="101"/>
        <end position="111"/>
    </location>
</feature>
<proteinExistence type="predicted"/>
<gene>
    <name evidence="2" type="ORF">AVEN_87386_1</name>
</gene>
<comment type="caution">
    <text evidence="2">The sequence shown here is derived from an EMBL/GenBank/DDBJ whole genome shotgun (WGS) entry which is preliminary data.</text>
</comment>